<feature type="chain" id="PRO_5020591918" evidence="1">
    <location>
        <begin position="23"/>
        <end position="125"/>
    </location>
</feature>
<sequence>MRKIIVQVCLIMTIMFSLSAKADDPVPSTQTKVCTPADVSVFFNSRLHIKCTTPMETGHYWDEYIYYFSVSINDYDSFNYALKLATEAVGSGKQLKLWAKSNSSFNPSGCSSSNCRKLTAISLLR</sequence>
<keyword evidence="1" id="KW-0732">Signal</keyword>
<comment type="caution">
    <text evidence="2">The sequence shown here is derived from an EMBL/GenBank/DDBJ whole genome shotgun (WGS) entry which is preliminary data.</text>
</comment>
<organism evidence="2 3">
    <name type="scientific">Cocleimonas flava</name>
    <dbReference type="NCBI Taxonomy" id="634765"/>
    <lineage>
        <taxon>Bacteria</taxon>
        <taxon>Pseudomonadati</taxon>
        <taxon>Pseudomonadota</taxon>
        <taxon>Gammaproteobacteria</taxon>
        <taxon>Thiotrichales</taxon>
        <taxon>Thiotrichaceae</taxon>
        <taxon>Cocleimonas</taxon>
    </lineage>
</organism>
<proteinExistence type="predicted"/>
<keyword evidence="3" id="KW-1185">Reference proteome</keyword>
<dbReference type="AlphaFoldDB" id="A0A4R1F6Z0"/>
<reference evidence="2 3" key="1">
    <citation type="submission" date="2019-03" db="EMBL/GenBank/DDBJ databases">
        <title>Genomic Encyclopedia of Type Strains, Phase IV (KMG-IV): sequencing the most valuable type-strain genomes for metagenomic binning, comparative biology and taxonomic classification.</title>
        <authorList>
            <person name="Goeker M."/>
        </authorList>
    </citation>
    <scope>NUCLEOTIDE SEQUENCE [LARGE SCALE GENOMIC DNA]</scope>
    <source>
        <strain evidence="2 3">DSM 24830</strain>
    </source>
</reference>
<evidence type="ECO:0000313" key="3">
    <source>
        <dbReference type="Proteomes" id="UP000294887"/>
    </source>
</evidence>
<protein>
    <submittedName>
        <fullName evidence="2">Uncharacterized protein</fullName>
    </submittedName>
</protein>
<evidence type="ECO:0000313" key="2">
    <source>
        <dbReference type="EMBL" id="TCJ87728.1"/>
    </source>
</evidence>
<accession>A0A4R1F6Z0</accession>
<gene>
    <name evidence="2" type="ORF">EV695_2243</name>
</gene>
<dbReference type="Proteomes" id="UP000294887">
    <property type="component" value="Unassembled WGS sequence"/>
</dbReference>
<evidence type="ECO:0000256" key="1">
    <source>
        <dbReference type="SAM" id="SignalP"/>
    </source>
</evidence>
<name>A0A4R1F6Z0_9GAMM</name>
<feature type="signal peptide" evidence="1">
    <location>
        <begin position="1"/>
        <end position="22"/>
    </location>
</feature>
<dbReference type="EMBL" id="SMFQ01000003">
    <property type="protein sequence ID" value="TCJ87728.1"/>
    <property type="molecule type" value="Genomic_DNA"/>
</dbReference>